<protein>
    <recommendedName>
        <fullName evidence="1">Alpha/beta hydrolase fold-3 domain-containing protein</fullName>
    </recommendedName>
</protein>
<dbReference type="Gene3D" id="3.40.50.1820">
    <property type="entry name" value="alpha/beta hydrolase"/>
    <property type="match status" value="1"/>
</dbReference>
<evidence type="ECO:0000259" key="1">
    <source>
        <dbReference type="Pfam" id="PF07859"/>
    </source>
</evidence>
<dbReference type="InterPro" id="IPR050466">
    <property type="entry name" value="Carboxylest/Gibb_receptor"/>
</dbReference>
<organism evidence="2 3">
    <name type="scientific">Fusarium xylarioides</name>
    <dbReference type="NCBI Taxonomy" id="221167"/>
    <lineage>
        <taxon>Eukaryota</taxon>
        <taxon>Fungi</taxon>
        <taxon>Dikarya</taxon>
        <taxon>Ascomycota</taxon>
        <taxon>Pezizomycotina</taxon>
        <taxon>Sordariomycetes</taxon>
        <taxon>Hypocreomycetidae</taxon>
        <taxon>Hypocreales</taxon>
        <taxon>Nectriaceae</taxon>
        <taxon>Fusarium</taxon>
        <taxon>Fusarium fujikuroi species complex</taxon>
    </lineage>
</organism>
<evidence type="ECO:0000313" key="3">
    <source>
        <dbReference type="Proteomes" id="UP000750502"/>
    </source>
</evidence>
<reference evidence="2" key="2">
    <citation type="submission" date="2020-10" db="EMBL/GenBank/DDBJ databases">
        <authorList>
            <person name="Peck L.D."/>
            <person name="Nowell R.W."/>
            <person name="Flood J."/>
            <person name="Ryan M.J."/>
            <person name="Barraclough T.G."/>
        </authorList>
    </citation>
    <scope>NUCLEOTIDE SEQUENCE</scope>
    <source>
        <strain evidence="2">IMI 127659i</strain>
    </source>
</reference>
<dbReference type="Pfam" id="PF07859">
    <property type="entry name" value="Abhydrolase_3"/>
    <property type="match status" value="1"/>
</dbReference>
<dbReference type="InterPro" id="IPR029058">
    <property type="entry name" value="AB_hydrolase_fold"/>
</dbReference>
<reference evidence="2" key="1">
    <citation type="journal article" date="2020" name="bioRxiv">
        <title>Historical genomics reveals the evolutionary mechanisms behind multiple outbreaks of the host-specific coffee wilt pathogen Fusarium xylarioides.</title>
        <authorList>
            <person name="Peck D."/>
            <person name="Nowell R.W."/>
            <person name="Flood J."/>
            <person name="Ryan M.J."/>
            <person name="Barraclough T.G."/>
        </authorList>
    </citation>
    <scope>NUCLEOTIDE SEQUENCE</scope>
    <source>
        <strain evidence="2">IMI 127659i</strain>
    </source>
</reference>
<dbReference type="InterPro" id="IPR013094">
    <property type="entry name" value="AB_hydrolase_3"/>
</dbReference>
<proteinExistence type="predicted"/>
<dbReference type="Proteomes" id="UP000750502">
    <property type="component" value="Unassembled WGS sequence"/>
</dbReference>
<dbReference type="AlphaFoldDB" id="A0A9P7I717"/>
<accession>A0A9P7I717</accession>
<dbReference type="PANTHER" id="PTHR23024:SF339">
    <property type="entry name" value="ALPHA_BETA HYDROLASE FOLD-3 DOMAIN-CONTAINING PROTEIN"/>
    <property type="match status" value="1"/>
</dbReference>
<dbReference type="OrthoDB" id="19653at2759"/>
<evidence type="ECO:0000313" key="2">
    <source>
        <dbReference type="EMBL" id="KAG5771436.1"/>
    </source>
</evidence>
<gene>
    <name evidence="2" type="ORF">H9Q72_002030</name>
</gene>
<keyword evidence="3" id="KW-1185">Reference proteome</keyword>
<sequence length="286" mass="32098">MSIPWNDDSVFESYNIIEETFKTVSSHDIKTAILIPKNLKPGHHPIIYHIHGGFLVMGSGLFAPFFPKWVDKLALQNSAIIVSPDYRLLPSANGLDDVLEDVEDSWQWTKNNLPNILKEKAPGYSIDFSHVLLAGGSAGGYCSTRLALSHPDDFQSLAVVYPLLDTKDRLYLQGALPDEPTVLRMPLEEIPSMEDTLAWIEKTRKDPESRAGFASGHMWIMHGDDDSTVPIRGSQKFVDLVAEKLPETVVRYDPVAGEDHGFEFDEKRWESFADEALAFVRDAWLA</sequence>
<feature type="domain" description="Alpha/beta hydrolase fold-3" evidence="1">
    <location>
        <begin position="48"/>
        <end position="210"/>
    </location>
</feature>
<comment type="caution">
    <text evidence="2">The sequence shown here is derived from an EMBL/GenBank/DDBJ whole genome shotgun (WGS) entry which is preliminary data.</text>
</comment>
<name>A0A9P7I717_9HYPO</name>
<dbReference type="PANTHER" id="PTHR23024">
    <property type="entry name" value="ARYLACETAMIDE DEACETYLASE"/>
    <property type="match status" value="1"/>
</dbReference>
<dbReference type="SUPFAM" id="SSF53474">
    <property type="entry name" value="alpha/beta-Hydrolases"/>
    <property type="match status" value="1"/>
</dbReference>
<dbReference type="GO" id="GO:0016787">
    <property type="term" value="F:hydrolase activity"/>
    <property type="evidence" value="ECO:0007669"/>
    <property type="project" value="InterPro"/>
</dbReference>
<dbReference type="EMBL" id="JADFTT010000038">
    <property type="protein sequence ID" value="KAG5771436.1"/>
    <property type="molecule type" value="Genomic_DNA"/>
</dbReference>